<dbReference type="EMBL" id="AP029612">
    <property type="protein sequence ID" value="BFG69176.1"/>
    <property type="molecule type" value="Genomic_DNA"/>
</dbReference>
<dbReference type="Gene3D" id="2.160.20.120">
    <property type="match status" value="1"/>
</dbReference>
<dbReference type="Pfam" id="PF10988">
    <property type="entry name" value="DUF2807"/>
    <property type="match status" value="1"/>
</dbReference>
<feature type="domain" description="Putative auto-transporter adhesin head GIN" evidence="2">
    <location>
        <begin position="40"/>
        <end position="224"/>
    </location>
</feature>
<sequence>MKKIWVITLLMISIGASSQWNWKRIDGNGILKKETRKVEPFTGISSSGSWDVMVAYGNSTDIEVEGDENLLEHIETVVENGKLYIRAKKYGNIRSKNKITVYVTATRLQHLSLSGSGDIIGKGEFVNNGNTNVIVSGSGNIRFEFDRFNEIDASVSGSGGIKMKGTAKEIEARVSGSGNIDCKEVIADDASARISGSGNIKVHATTSIDVNISGSGNVHYSGNAQNVRTHKNGSGRIVKGN</sequence>
<gene>
    <name evidence="3" type="ORF">KACHI17_00570</name>
</gene>
<reference evidence="3" key="1">
    <citation type="submission" date="2024-02" db="EMBL/GenBank/DDBJ databases">
        <title>Sediminibacterium planktonica sp. nov. and Sediminibacterium longus sp. nov., isolated from surface lake and river water.</title>
        <authorList>
            <person name="Watanabe K."/>
            <person name="Takemine S."/>
            <person name="Ishii Y."/>
            <person name="Ogata Y."/>
            <person name="Shindo C."/>
            <person name="Suda W."/>
        </authorList>
    </citation>
    <scope>NUCLEOTIDE SEQUENCE</scope>
    <source>
        <strain evidence="3">KACHI17</strain>
    </source>
</reference>
<dbReference type="AlphaFoldDB" id="A0AAT9GF59"/>
<evidence type="ECO:0000256" key="1">
    <source>
        <dbReference type="SAM" id="MobiDB-lite"/>
    </source>
</evidence>
<evidence type="ECO:0000313" key="3">
    <source>
        <dbReference type="EMBL" id="BFG69176.1"/>
    </source>
</evidence>
<dbReference type="PANTHER" id="PTHR39200">
    <property type="entry name" value="HYPOTHETICAL EXPORTED PROTEIN"/>
    <property type="match status" value="1"/>
</dbReference>
<dbReference type="RefSeq" id="WP_353549525.1">
    <property type="nucleotide sequence ID" value="NZ_AP029612.1"/>
</dbReference>
<dbReference type="InterPro" id="IPR021255">
    <property type="entry name" value="DUF2807"/>
</dbReference>
<evidence type="ECO:0000259" key="2">
    <source>
        <dbReference type="Pfam" id="PF10988"/>
    </source>
</evidence>
<proteinExistence type="predicted"/>
<name>A0AAT9GF59_9BACT</name>
<dbReference type="PANTHER" id="PTHR39200:SF1">
    <property type="entry name" value="AUTO-TRANSPORTER ADHESIN HEAD GIN DOMAIN-CONTAINING PROTEIN-RELATED"/>
    <property type="match status" value="1"/>
</dbReference>
<organism evidence="3">
    <name type="scientific">Sediminibacterium sp. KACHI17</name>
    <dbReference type="NCBI Taxonomy" id="1751071"/>
    <lineage>
        <taxon>Bacteria</taxon>
        <taxon>Pseudomonadati</taxon>
        <taxon>Bacteroidota</taxon>
        <taxon>Chitinophagia</taxon>
        <taxon>Chitinophagales</taxon>
        <taxon>Chitinophagaceae</taxon>
        <taxon>Sediminibacterium</taxon>
    </lineage>
</organism>
<protein>
    <submittedName>
        <fullName evidence="3">Head GIN domain-containing protein</fullName>
    </submittedName>
</protein>
<feature type="region of interest" description="Disordered" evidence="1">
    <location>
        <begin position="221"/>
        <end position="241"/>
    </location>
</feature>
<accession>A0AAT9GF59</accession>